<feature type="transmembrane region" description="Helical" evidence="16">
    <location>
        <begin position="107"/>
        <end position="127"/>
    </location>
</feature>
<dbReference type="Proteomes" id="UP001304895">
    <property type="component" value="Unassembled WGS sequence"/>
</dbReference>
<comment type="similarity">
    <text evidence="13">Belongs to the SAT4 family.</text>
</comment>
<feature type="binding site" description="axial binding residue" evidence="14">
    <location>
        <position position="57"/>
    </location>
    <ligand>
        <name>heme</name>
        <dbReference type="ChEBI" id="CHEBI:30413"/>
    </ligand>
    <ligandPart>
        <name>Fe</name>
        <dbReference type="ChEBI" id="CHEBI:18248"/>
    </ligandPart>
</feature>
<feature type="signal peptide" evidence="17">
    <location>
        <begin position="1"/>
        <end position="23"/>
    </location>
</feature>
<comment type="similarity">
    <text evidence="4">Belongs to the RBT5 family.</text>
</comment>
<keyword evidence="9 16" id="KW-1133">Transmembrane helix</keyword>
<protein>
    <recommendedName>
        <fullName evidence="18">CFEM domain-containing protein</fullName>
    </recommendedName>
</protein>
<proteinExistence type="inferred from homology"/>
<keyword evidence="20" id="KW-1185">Reference proteome</keyword>
<dbReference type="Pfam" id="PF05730">
    <property type="entry name" value="CFEM"/>
    <property type="match status" value="1"/>
</dbReference>
<keyword evidence="12" id="KW-0449">Lipoprotein</keyword>
<evidence type="ECO:0000256" key="13">
    <source>
        <dbReference type="ARBA" id="ARBA00038359"/>
    </source>
</evidence>
<evidence type="ECO:0000256" key="10">
    <source>
        <dbReference type="ARBA" id="ARBA00023136"/>
    </source>
</evidence>
<dbReference type="PANTHER" id="PTHR33048:SF143">
    <property type="entry name" value="EXTRACELLULAR MEMBRANE PROTEIN CFEM DOMAIN-CONTAINING PROTEIN-RELATED"/>
    <property type="match status" value="1"/>
</dbReference>
<evidence type="ECO:0000259" key="18">
    <source>
        <dbReference type="PROSITE" id="PS52012"/>
    </source>
</evidence>
<evidence type="ECO:0000256" key="12">
    <source>
        <dbReference type="ARBA" id="ARBA00023288"/>
    </source>
</evidence>
<dbReference type="InterPro" id="IPR049326">
    <property type="entry name" value="Rhodopsin_dom_fungi"/>
</dbReference>
<keyword evidence="14" id="KW-0349">Heme</keyword>
<accession>A0AAN6UNI8</accession>
<keyword evidence="8 17" id="KW-0732">Signal</keyword>
<evidence type="ECO:0000256" key="5">
    <source>
        <dbReference type="ARBA" id="ARBA00022525"/>
    </source>
</evidence>
<evidence type="ECO:0000256" key="1">
    <source>
        <dbReference type="ARBA" id="ARBA00004141"/>
    </source>
</evidence>
<dbReference type="EMBL" id="MU853404">
    <property type="protein sequence ID" value="KAK4136034.1"/>
    <property type="molecule type" value="Genomic_DNA"/>
</dbReference>
<feature type="disulfide bond" evidence="14">
    <location>
        <begin position="62"/>
        <end position="95"/>
    </location>
</feature>
<evidence type="ECO:0000256" key="4">
    <source>
        <dbReference type="ARBA" id="ARBA00010031"/>
    </source>
</evidence>
<evidence type="ECO:0000256" key="15">
    <source>
        <dbReference type="SAM" id="MobiDB-lite"/>
    </source>
</evidence>
<keyword evidence="5" id="KW-0964">Secreted</keyword>
<dbReference type="InterPro" id="IPR008427">
    <property type="entry name" value="Extracellular_membr_CFEM_dom"/>
</dbReference>
<dbReference type="InterPro" id="IPR052337">
    <property type="entry name" value="SAT4-like"/>
</dbReference>
<evidence type="ECO:0000256" key="6">
    <source>
        <dbReference type="ARBA" id="ARBA00022622"/>
    </source>
</evidence>
<evidence type="ECO:0000256" key="16">
    <source>
        <dbReference type="SAM" id="Phobius"/>
    </source>
</evidence>
<dbReference type="Pfam" id="PF20684">
    <property type="entry name" value="Fung_rhodopsin"/>
    <property type="match status" value="1"/>
</dbReference>
<keyword evidence="11 14" id="KW-1015">Disulfide bond</keyword>
<reference evidence="19" key="2">
    <citation type="submission" date="2023-05" db="EMBL/GenBank/DDBJ databases">
        <authorList>
            <consortium name="Lawrence Berkeley National Laboratory"/>
            <person name="Steindorff A."/>
            <person name="Hensen N."/>
            <person name="Bonometti L."/>
            <person name="Westerberg I."/>
            <person name="Brannstrom I.O."/>
            <person name="Guillou S."/>
            <person name="Cros-Aarteil S."/>
            <person name="Calhoun S."/>
            <person name="Haridas S."/>
            <person name="Kuo A."/>
            <person name="Mondo S."/>
            <person name="Pangilinan J."/>
            <person name="Riley R."/>
            <person name="Labutti K."/>
            <person name="Andreopoulos B."/>
            <person name="Lipzen A."/>
            <person name="Chen C."/>
            <person name="Yanf M."/>
            <person name="Daum C."/>
            <person name="Ng V."/>
            <person name="Clum A."/>
            <person name="Ohm R."/>
            <person name="Martin F."/>
            <person name="Silar P."/>
            <person name="Natvig D."/>
            <person name="Lalanne C."/>
            <person name="Gautier V."/>
            <person name="Ament-Velasquez S.L."/>
            <person name="Kruys A."/>
            <person name="Hutchinson M.I."/>
            <person name="Powell A.J."/>
            <person name="Barry K."/>
            <person name="Miller A.N."/>
            <person name="Grigoriev I.V."/>
            <person name="Debuchy R."/>
            <person name="Gladieux P."/>
            <person name="Thoren M.H."/>
            <person name="Johannesson H."/>
        </authorList>
    </citation>
    <scope>NUCLEOTIDE SEQUENCE</scope>
    <source>
        <strain evidence="19">CBS 123565</strain>
    </source>
</reference>
<feature type="chain" id="PRO_5042835947" description="CFEM domain-containing protein" evidence="17">
    <location>
        <begin position="24"/>
        <end position="475"/>
    </location>
</feature>
<evidence type="ECO:0000313" key="20">
    <source>
        <dbReference type="Proteomes" id="UP001304895"/>
    </source>
</evidence>
<keyword evidence="6" id="KW-0325">Glycoprotein</keyword>
<dbReference type="GO" id="GO:0005576">
    <property type="term" value="C:extracellular region"/>
    <property type="evidence" value="ECO:0007669"/>
    <property type="project" value="UniProtKB-SubCell"/>
</dbReference>
<evidence type="ECO:0000256" key="17">
    <source>
        <dbReference type="SAM" id="SignalP"/>
    </source>
</evidence>
<feature type="region of interest" description="Disordered" evidence="15">
    <location>
        <begin position="442"/>
        <end position="475"/>
    </location>
</feature>
<keyword evidence="6" id="KW-0336">GPI-anchor</keyword>
<evidence type="ECO:0000256" key="8">
    <source>
        <dbReference type="ARBA" id="ARBA00022729"/>
    </source>
</evidence>
<evidence type="ECO:0000313" key="19">
    <source>
        <dbReference type="EMBL" id="KAK4136034.1"/>
    </source>
</evidence>
<evidence type="ECO:0000256" key="7">
    <source>
        <dbReference type="ARBA" id="ARBA00022692"/>
    </source>
</evidence>
<gene>
    <name evidence="19" type="ORF">BT67DRAFT_417944</name>
</gene>
<feature type="transmembrane region" description="Helical" evidence="16">
    <location>
        <begin position="262"/>
        <end position="284"/>
    </location>
</feature>
<feature type="disulfide bond" evidence="14">
    <location>
        <begin position="39"/>
        <end position="79"/>
    </location>
</feature>
<feature type="region of interest" description="Disordered" evidence="15">
    <location>
        <begin position="397"/>
        <end position="419"/>
    </location>
</feature>
<feature type="transmembrane region" description="Helical" evidence="16">
    <location>
        <begin position="304"/>
        <end position="321"/>
    </location>
</feature>
<evidence type="ECO:0000256" key="2">
    <source>
        <dbReference type="ARBA" id="ARBA00004589"/>
    </source>
</evidence>
<feature type="disulfide bond" evidence="14">
    <location>
        <begin position="43"/>
        <end position="74"/>
    </location>
</feature>
<evidence type="ECO:0000256" key="3">
    <source>
        <dbReference type="ARBA" id="ARBA00004613"/>
    </source>
</evidence>
<feature type="disulfide bond" evidence="14">
    <location>
        <begin position="53"/>
        <end position="60"/>
    </location>
</feature>
<dbReference type="PROSITE" id="PS52012">
    <property type="entry name" value="CFEM"/>
    <property type="match status" value="1"/>
</dbReference>
<keyword evidence="14" id="KW-0408">Iron</keyword>
<keyword evidence="10 16" id="KW-0472">Membrane</keyword>
<evidence type="ECO:0000256" key="11">
    <source>
        <dbReference type="ARBA" id="ARBA00023157"/>
    </source>
</evidence>
<dbReference type="GO" id="GO:0046872">
    <property type="term" value="F:metal ion binding"/>
    <property type="evidence" value="ECO:0007669"/>
    <property type="project" value="UniProtKB-UniRule"/>
</dbReference>
<dbReference type="SMART" id="SM00747">
    <property type="entry name" value="CFEM"/>
    <property type="match status" value="1"/>
</dbReference>
<comment type="subcellular location">
    <subcellularLocation>
        <location evidence="2">Membrane</location>
        <topology evidence="2">Lipid-anchor</topology>
        <topology evidence="2">GPI-anchor</topology>
    </subcellularLocation>
    <subcellularLocation>
        <location evidence="1">Membrane</location>
        <topology evidence="1">Multi-pass membrane protein</topology>
    </subcellularLocation>
    <subcellularLocation>
        <location evidence="3">Secreted</location>
    </subcellularLocation>
</comment>
<feature type="domain" description="CFEM" evidence="18">
    <location>
        <begin position="11"/>
        <end position="122"/>
    </location>
</feature>
<keyword evidence="7 16" id="KW-0812">Transmembrane</keyword>
<sequence>MWSIRNTCAILGLCLLFPRHAAAAGSISLAEASAALPDCARTCWLSTISESTCHATDVNCLCANRSLNPIATACIAANCTIKESLTAKNTTSHLCGLPPRKIDSSIIPIYSVFIALAVVAVALRLIARVLTHAYFWWDDLSNLFAFASSAVFTGVNIKAIELGQGKDIWTVPFDNVTKVVHLFFSEMLLYTITRFFVRMSIILFYLRVFPPRSDNNLGRILQYTMAFNVVYNISFFFAVLFQCQPIPLFWQQWEGHDHGHCGNANILAWVAAVTGIVFDIWLLVLPFPQLLRLNLHWKKKVMGGMMFCVGAAVMIISLIRLKTINEFTRAANPTKDIVQVCLWSAIELDVGVICPCLPSFRLLLRRLLPRIVGTSGRYEMDPMTGGTTANHTAVARSRARKSQGVGRLGSLGSVHDRGGAAADAADGKIYVENEVVITSKSRYEGGKGGGDAGSCASVTGLVDSDEESGGVGRGK</sequence>
<dbReference type="AlphaFoldDB" id="A0AAN6UNI8"/>
<feature type="transmembrane region" description="Helical" evidence="16">
    <location>
        <begin position="187"/>
        <end position="208"/>
    </location>
</feature>
<name>A0AAN6UNI8_9PEZI</name>
<evidence type="ECO:0000256" key="14">
    <source>
        <dbReference type="PROSITE-ProRule" id="PRU01356"/>
    </source>
</evidence>
<evidence type="ECO:0000256" key="9">
    <source>
        <dbReference type="ARBA" id="ARBA00022989"/>
    </source>
</evidence>
<reference evidence="19" key="1">
    <citation type="journal article" date="2023" name="Mol. Phylogenet. Evol.">
        <title>Genome-scale phylogeny and comparative genomics of the fungal order Sordariales.</title>
        <authorList>
            <person name="Hensen N."/>
            <person name="Bonometti L."/>
            <person name="Westerberg I."/>
            <person name="Brannstrom I.O."/>
            <person name="Guillou S."/>
            <person name="Cros-Aarteil S."/>
            <person name="Calhoun S."/>
            <person name="Haridas S."/>
            <person name="Kuo A."/>
            <person name="Mondo S."/>
            <person name="Pangilinan J."/>
            <person name="Riley R."/>
            <person name="LaButti K."/>
            <person name="Andreopoulos B."/>
            <person name="Lipzen A."/>
            <person name="Chen C."/>
            <person name="Yan M."/>
            <person name="Daum C."/>
            <person name="Ng V."/>
            <person name="Clum A."/>
            <person name="Steindorff A."/>
            <person name="Ohm R.A."/>
            <person name="Martin F."/>
            <person name="Silar P."/>
            <person name="Natvig D.O."/>
            <person name="Lalanne C."/>
            <person name="Gautier V."/>
            <person name="Ament-Velasquez S.L."/>
            <person name="Kruys A."/>
            <person name="Hutchinson M.I."/>
            <person name="Powell A.J."/>
            <person name="Barry K."/>
            <person name="Miller A.N."/>
            <person name="Grigoriev I.V."/>
            <person name="Debuchy R."/>
            <person name="Gladieux P."/>
            <person name="Hiltunen Thoren M."/>
            <person name="Johannesson H."/>
        </authorList>
    </citation>
    <scope>NUCLEOTIDE SEQUENCE</scope>
    <source>
        <strain evidence="19">CBS 123565</strain>
    </source>
</reference>
<dbReference type="PANTHER" id="PTHR33048">
    <property type="entry name" value="PTH11-LIKE INTEGRAL MEMBRANE PROTEIN (AFU_ORTHOLOGUE AFUA_5G11245)"/>
    <property type="match status" value="1"/>
</dbReference>
<feature type="transmembrane region" description="Helical" evidence="16">
    <location>
        <begin position="220"/>
        <end position="241"/>
    </location>
</feature>
<comment type="caution">
    <text evidence="19">The sequence shown here is derived from an EMBL/GenBank/DDBJ whole genome shotgun (WGS) entry which is preliminary data.</text>
</comment>
<dbReference type="GO" id="GO:0098552">
    <property type="term" value="C:side of membrane"/>
    <property type="evidence" value="ECO:0007669"/>
    <property type="project" value="UniProtKB-KW"/>
</dbReference>
<keyword evidence="14" id="KW-0479">Metal-binding</keyword>
<organism evidence="19 20">
    <name type="scientific">Trichocladium antarcticum</name>
    <dbReference type="NCBI Taxonomy" id="1450529"/>
    <lineage>
        <taxon>Eukaryota</taxon>
        <taxon>Fungi</taxon>
        <taxon>Dikarya</taxon>
        <taxon>Ascomycota</taxon>
        <taxon>Pezizomycotina</taxon>
        <taxon>Sordariomycetes</taxon>
        <taxon>Sordariomycetidae</taxon>
        <taxon>Sordariales</taxon>
        <taxon>Chaetomiaceae</taxon>
        <taxon>Trichocladium</taxon>
    </lineage>
</organism>